<reference evidence="5 6" key="1">
    <citation type="submission" date="2016-05" db="EMBL/GenBank/DDBJ databases">
        <title>Genomic and physiological characterization of Planctopirus sp. isolated from fresh water lake.</title>
        <authorList>
            <person name="Subhash Y."/>
            <person name="Ramana C."/>
        </authorList>
    </citation>
    <scope>NUCLEOTIDE SEQUENCE [LARGE SCALE GENOMIC DNA]</scope>
    <source>
        <strain evidence="5 6">JC280</strain>
    </source>
</reference>
<feature type="coiled-coil region" evidence="3">
    <location>
        <begin position="58"/>
        <end position="99"/>
    </location>
</feature>
<dbReference type="PANTHER" id="PTHR35089">
    <property type="entry name" value="CHAPERONE PROTEIN SKP"/>
    <property type="match status" value="1"/>
</dbReference>
<evidence type="ECO:0000256" key="1">
    <source>
        <dbReference type="ARBA" id="ARBA00009091"/>
    </source>
</evidence>
<dbReference type="InterPro" id="IPR024930">
    <property type="entry name" value="Skp_dom_sf"/>
</dbReference>
<dbReference type="RefSeq" id="WP_068851490.1">
    <property type="nucleotide sequence ID" value="NZ_LYDR01000152.1"/>
</dbReference>
<dbReference type="EMBL" id="LYDR01000152">
    <property type="protein sequence ID" value="ODA28434.1"/>
    <property type="molecule type" value="Genomic_DNA"/>
</dbReference>
<name>A0A1C3E5C3_9PLAN</name>
<dbReference type="Pfam" id="PF03938">
    <property type="entry name" value="OmpH"/>
    <property type="match status" value="1"/>
</dbReference>
<dbReference type="GO" id="GO:0051082">
    <property type="term" value="F:unfolded protein binding"/>
    <property type="evidence" value="ECO:0007669"/>
    <property type="project" value="InterPro"/>
</dbReference>
<dbReference type="STRING" id="1841610.A6X21_11960"/>
<protein>
    <submittedName>
        <fullName evidence="5">Outer membrane chaperone Skp</fullName>
    </submittedName>
</protein>
<dbReference type="GO" id="GO:0005829">
    <property type="term" value="C:cytosol"/>
    <property type="evidence" value="ECO:0007669"/>
    <property type="project" value="TreeGrafter"/>
</dbReference>
<dbReference type="GO" id="GO:0050821">
    <property type="term" value="P:protein stabilization"/>
    <property type="evidence" value="ECO:0007669"/>
    <property type="project" value="TreeGrafter"/>
</dbReference>
<sequence length="225" mass="25179">MNIVIRPLHQLARVALVLAVSFAAINISQPALAQAPAADAARAHKVALIDMAVIFKQYKKFEVLREDLKAEIEQSEVKAKEMATNLQALQQKMKSFKEGSPEFSATEKQLATSSAEFEAFRRSAQREFLKKESEIYHTVYLEVTDAVAKYAQYYKYTLVLRFSSEELDRDNPQGLIQGMNRQVVYFEAENDITQPVLKYLNQKFTGAAGAAAPRAAEAARPGTSR</sequence>
<accession>A0A1C3E5C3</accession>
<proteinExistence type="inferred from homology"/>
<evidence type="ECO:0000256" key="2">
    <source>
        <dbReference type="ARBA" id="ARBA00022729"/>
    </source>
</evidence>
<organism evidence="5 6">
    <name type="scientific">Planctopirus hydrillae</name>
    <dbReference type="NCBI Taxonomy" id="1841610"/>
    <lineage>
        <taxon>Bacteria</taxon>
        <taxon>Pseudomonadati</taxon>
        <taxon>Planctomycetota</taxon>
        <taxon>Planctomycetia</taxon>
        <taxon>Planctomycetales</taxon>
        <taxon>Planctomycetaceae</taxon>
        <taxon>Planctopirus</taxon>
    </lineage>
</organism>
<comment type="caution">
    <text evidence="5">The sequence shown here is derived from an EMBL/GenBank/DDBJ whole genome shotgun (WGS) entry which is preliminary data.</text>
</comment>
<keyword evidence="3" id="KW-0175">Coiled coil</keyword>
<dbReference type="SMART" id="SM00935">
    <property type="entry name" value="OmpH"/>
    <property type="match status" value="1"/>
</dbReference>
<dbReference type="SUPFAM" id="SSF111384">
    <property type="entry name" value="OmpH-like"/>
    <property type="match status" value="1"/>
</dbReference>
<evidence type="ECO:0000256" key="3">
    <source>
        <dbReference type="SAM" id="Coils"/>
    </source>
</evidence>
<dbReference type="OrthoDB" id="215077at2"/>
<dbReference type="PANTHER" id="PTHR35089:SF1">
    <property type="entry name" value="CHAPERONE PROTEIN SKP"/>
    <property type="match status" value="1"/>
</dbReference>
<keyword evidence="2 4" id="KW-0732">Signal</keyword>
<dbReference type="Proteomes" id="UP000094828">
    <property type="component" value="Unassembled WGS sequence"/>
</dbReference>
<dbReference type="Gene3D" id="3.30.910.20">
    <property type="entry name" value="Skp domain"/>
    <property type="match status" value="1"/>
</dbReference>
<comment type="similarity">
    <text evidence="1">Belongs to the Skp family.</text>
</comment>
<evidence type="ECO:0000256" key="4">
    <source>
        <dbReference type="SAM" id="SignalP"/>
    </source>
</evidence>
<feature type="chain" id="PRO_5008672790" evidence="4">
    <location>
        <begin position="34"/>
        <end position="225"/>
    </location>
</feature>
<keyword evidence="6" id="KW-1185">Reference proteome</keyword>
<evidence type="ECO:0000313" key="5">
    <source>
        <dbReference type="EMBL" id="ODA28434.1"/>
    </source>
</evidence>
<dbReference type="AlphaFoldDB" id="A0A1C3E5C3"/>
<dbReference type="InterPro" id="IPR005632">
    <property type="entry name" value="Chaperone_Skp"/>
</dbReference>
<gene>
    <name evidence="5" type="ORF">A6X21_11960</name>
</gene>
<feature type="signal peptide" evidence="4">
    <location>
        <begin position="1"/>
        <end position="33"/>
    </location>
</feature>
<evidence type="ECO:0000313" key="6">
    <source>
        <dbReference type="Proteomes" id="UP000094828"/>
    </source>
</evidence>